<evidence type="ECO:0000313" key="2">
    <source>
        <dbReference type="Proteomes" id="UP001396334"/>
    </source>
</evidence>
<proteinExistence type="predicted"/>
<dbReference type="EMBL" id="JBBPBN010000006">
    <property type="protein sequence ID" value="KAK9035316.1"/>
    <property type="molecule type" value="Genomic_DNA"/>
</dbReference>
<dbReference type="PANTHER" id="PTHR11439">
    <property type="entry name" value="GAG-POL-RELATED RETROTRANSPOSON"/>
    <property type="match status" value="1"/>
</dbReference>
<keyword evidence="2" id="KW-1185">Reference proteome</keyword>
<comment type="caution">
    <text evidence="1">The sequence shown here is derived from an EMBL/GenBank/DDBJ whole genome shotgun (WGS) entry which is preliminary data.</text>
</comment>
<gene>
    <name evidence="1" type="ORF">V6N11_077358</name>
</gene>
<sequence>MPRQFPHLCSLPARYLRRSHSRQLIYLACQKSISRSSTEAKHRAVKNATDEVLWVQHLLREFFVALPKPPSLLCDNLSATYVCKNTGFHSCMKHHALDYFFVRDFVAARSLLVQHIPSKAQIANTLNKLLCRNLFLHFRSKIGVSDGSSILWGRIKETR</sequence>
<dbReference type="Proteomes" id="UP001396334">
    <property type="component" value="Unassembled WGS sequence"/>
</dbReference>
<accession>A0ABR2TDB4</accession>
<reference evidence="1 2" key="1">
    <citation type="journal article" date="2024" name="G3 (Bethesda)">
        <title>Genome assembly of Hibiscus sabdariffa L. provides insights into metabolisms of medicinal natural products.</title>
        <authorList>
            <person name="Kim T."/>
        </authorList>
    </citation>
    <scope>NUCLEOTIDE SEQUENCE [LARGE SCALE GENOMIC DNA]</scope>
    <source>
        <strain evidence="1">TK-2024</strain>
        <tissue evidence="1">Old leaves</tissue>
    </source>
</reference>
<name>A0ABR2TDB4_9ROSI</name>
<protein>
    <submittedName>
        <fullName evidence="1">Uncharacterized protein</fullName>
    </submittedName>
</protein>
<evidence type="ECO:0000313" key="1">
    <source>
        <dbReference type="EMBL" id="KAK9035316.1"/>
    </source>
</evidence>
<dbReference type="CDD" id="cd09272">
    <property type="entry name" value="RNase_HI_RT_Ty1"/>
    <property type="match status" value="1"/>
</dbReference>
<dbReference type="PANTHER" id="PTHR11439:SF517">
    <property type="entry name" value="CYSTEINE-RICH RLK (RECEPTOR-LIKE PROTEIN KINASE) 8"/>
    <property type="match status" value="1"/>
</dbReference>
<organism evidence="1 2">
    <name type="scientific">Hibiscus sabdariffa</name>
    <name type="common">roselle</name>
    <dbReference type="NCBI Taxonomy" id="183260"/>
    <lineage>
        <taxon>Eukaryota</taxon>
        <taxon>Viridiplantae</taxon>
        <taxon>Streptophyta</taxon>
        <taxon>Embryophyta</taxon>
        <taxon>Tracheophyta</taxon>
        <taxon>Spermatophyta</taxon>
        <taxon>Magnoliopsida</taxon>
        <taxon>eudicotyledons</taxon>
        <taxon>Gunneridae</taxon>
        <taxon>Pentapetalae</taxon>
        <taxon>rosids</taxon>
        <taxon>malvids</taxon>
        <taxon>Malvales</taxon>
        <taxon>Malvaceae</taxon>
        <taxon>Malvoideae</taxon>
        <taxon>Hibiscus</taxon>
    </lineage>
</organism>